<sequence length="55" mass="6495">MIEEEHDQKKMYKYQCKDCKKLEIIGPKDPIRCGSCGCRIFYKLPKDESTQYDGC</sequence>
<protein>
    <submittedName>
        <fullName evidence="3">DNA-directed RNA polymerase, subunit RPB7.0</fullName>
        <ecNumber evidence="3">2.7.7.6</ecNumber>
    </submittedName>
</protein>
<evidence type="ECO:0000256" key="2">
    <source>
        <dbReference type="ARBA" id="ARBA00022833"/>
    </source>
</evidence>
<dbReference type="EC" id="2.7.7.6" evidence="3"/>
<gene>
    <name evidence="3" type="ORF">THOM_1578</name>
</gene>
<dbReference type="OMA" id="GCRIFYK"/>
<dbReference type="Proteomes" id="UP000011185">
    <property type="component" value="Unassembled WGS sequence"/>
</dbReference>
<reference evidence="3 4" key="1">
    <citation type="journal article" date="2012" name="PLoS Pathog.">
        <title>The genome of the obligate intracellular parasite Trachipleistophora hominis: new insights into microsporidian genome dynamics and reductive evolution.</title>
        <authorList>
            <person name="Heinz E."/>
            <person name="Williams T.A."/>
            <person name="Nakjang S."/>
            <person name="Noel C.J."/>
            <person name="Swan D.C."/>
            <person name="Goldberg A.V."/>
            <person name="Harris S.R."/>
            <person name="Weinmaier T."/>
            <person name="Markert S."/>
            <person name="Becher D."/>
            <person name="Bernhardt J."/>
            <person name="Dagan T."/>
            <person name="Hacker C."/>
            <person name="Lucocq J.M."/>
            <person name="Schweder T."/>
            <person name="Rattei T."/>
            <person name="Hall N."/>
            <person name="Hirt R.P."/>
            <person name="Embley T.M."/>
        </authorList>
    </citation>
    <scope>NUCLEOTIDE SEQUENCE [LARGE SCALE GENOMIC DNA]</scope>
</reference>
<evidence type="ECO:0000256" key="1">
    <source>
        <dbReference type="ARBA" id="ARBA00022723"/>
    </source>
</evidence>
<dbReference type="Pfam" id="PF03604">
    <property type="entry name" value="Zn_ribbon_RPAB4"/>
    <property type="match status" value="1"/>
</dbReference>
<keyword evidence="3" id="KW-0808">Transferase</keyword>
<dbReference type="GO" id="GO:0000428">
    <property type="term" value="C:DNA-directed RNA polymerase complex"/>
    <property type="evidence" value="ECO:0007669"/>
    <property type="project" value="UniProtKB-KW"/>
</dbReference>
<organism evidence="3 4">
    <name type="scientific">Trachipleistophora hominis</name>
    <name type="common">Microsporidian parasite</name>
    <dbReference type="NCBI Taxonomy" id="72359"/>
    <lineage>
        <taxon>Eukaryota</taxon>
        <taxon>Fungi</taxon>
        <taxon>Fungi incertae sedis</taxon>
        <taxon>Microsporidia</taxon>
        <taxon>Pleistophoridae</taxon>
        <taxon>Trachipleistophora</taxon>
    </lineage>
</organism>
<keyword evidence="3" id="KW-0240">DNA-directed RNA polymerase</keyword>
<keyword evidence="1" id="KW-0479">Metal-binding</keyword>
<dbReference type="Gene3D" id="2.20.28.30">
    <property type="entry name" value="RNA polymerase ii, chain L"/>
    <property type="match status" value="1"/>
</dbReference>
<dbReference type="SMART" id="SM00659">
    <property type="entry name" value="RPOLCX"/>
    <property type="match status" value="1"/>
</dbReference>
<dbReference type="HOGENOM" id="CLU_179456_1_2_1"/>
<accession>L7JVL8</accession>
<evidence type="ECO:0000313" key="4">
    <source>
        <dbReference type="Proteomes" id="UP000011185"/>
    </source>
</evidence>
<keyword evidence="2" id="KW-0862">Zinc</keyword>
<dbReference type="InterPro" id="IPR029040">
    <property type="entry name" value="RPABC4/Spt4"/>
</dbReference>
<dbReference type="GO" id="GO:0006351">
    <property type="term" value="P:DNA-templated transcription"/>
    <property type="evidence" value="ECO:0007669"/>
    <property type="project" value="InterPro"/>
</dbReference>
<keyword evidence="3" id="KW-0548">Nucleotidyltransferase</keyword>
<name>L7JVL8_TRAHO</name>
<dbReference type="VEuPathDB" id="MicrosporidiaDB:THOM_1578"/>
<dbReference type="GO" id="GO:0003899">
    <property type="term" value="F:DNA-directed RNA polymerase activity"/>
    <property type="evidence" value="ECO:0007669"/>
    <property type="project" value="UniProtKB-EC"/>
</dbReference>
<keyword evidence="4" id="KW-1185">Reference proteome</keyword>
<dbReference type="SUPFAM" id="SSF63393">
    <property type="entry name" value="RNA polymerase subunits"/>
    <property type="match status" value="1"/>
</dbReference>
<dbReference type="InterPro" id="IPR006591">
    <property type="entry name" value="RNAP_P/RPABC4"/>
</dbReference>
<dbReference type="OrthoDB" id="5585087at2759"/>
<evidence type="ECO:0000313" key="3">
    <source>
        <dbReference type="EMBL" id="ELQ75474.1"/>
    </source>
</evidence>
<proteinExistence type="predicted"/>
<dbReference type="InParanoid" id="L7JVL8"/>
<keyword evidence="3" id="KW-0804">Transcription</keyword>
<dbReference type="GO" id="GO:0003677">
    <property type="term" value="F:DNA binding"/>
    <property type="evidence" value="ECO:0007669"/>
    <property type="project" value="InterPro"/>
</dbReference>
<dbReference type="GO" id="GO:0046872">
    <property type="term" value="F:metal ion binding"/>
    <property type="evidence" value="ECO:0007669"/>
    <property type="project" value="UniProtKB-KW"/>
</dbReference>
<dbReference type="EMBL" id="JH993954">
    <property type="protein sequence ID" value="ELQ75474.1"/>
    <property type="molecule type" value="Genomic_DNA"/>
</dbReference>
<dbReference type="AlphaFoldDB" id="L7JVL8"/>